<name>A0ABR3G3N8_9PEZI</name>
<evidence type="ECO:0000313" key="2">
    <source>
        <dbReference type="EMBL" id="KAL0630572.1"/>
    </source>
</evidence>
<sequence>MKRTSTAFAFLLLLSLASVASAETTVSPAARAFVAKQHLGKNLQQFAQVAAKTTVTYAMVAEKVGPAEAKKALDEQITQLLPKYQPQWDLNLAEAYQQSFTDEEMASLAAEGRASKYASKVTAKQQEVSDRMQAKSTPILKALITDALTVCSPRAVLVRVIRCAPGFSTVSQMDLFMAYELHIARTQSHVIVFEEWRALCASDPSMVLQDEVTAVNPTTGATISVSGHQTAYWTSPTTQQAYYFDYRRGEISFVYSDEALVKAKSIAQALAARIRGDEGEEY</sequence>
<comment type="caution">
    <text evidence="2">The sequence shown here is derived from an EMBL/GenBank/DDBJ whole genome shotgun (WGS) entry which is preliminary data.</text>
</comment>
<feature type="signal peptide" evidence="1">
    <location>
        <begin position="1"/>
        <end position="22"/>
    </location>
</feature>
<evidence type="ECO:0000313" key="3">
    <source>
        <dbReference type="Proteomes" id="UP001447188"/>
    </source>
</evidence>
<feature type="chain" id="PRO_5045477464" description="DUF3298 domain-containing protein" evidence="1">
    <location>
        <begin position="23"/>
        <end position="282"/>
    </location>
</feature>
<dbReference type="EMBL" id="JBBBZM010000501">
    <property type="protein sequence ID" value="KAL0630572.1"/>
    <property type="molecule type" value="Genomic_DNA"/>
</dbReference>
<keyword evidence="3" id="KW-1185">Reference proteome</keyword>
<evidence type="ECO:0000256" key="1">
    <source>
        <dbReference type="SAM" id="SignalP"/>
    </source>
</evidence>
<evidence type="ECO:0008006" key="4">
    <source>
        <dbReference type="Google" id="ProtNLM"/>
    </source>
</evidence>
<proteinExistence type="predicted"/>
<keyword evidence="1" id="KW-0732">Signal</keyword>
<accession>A0ABR3G3N8</accession>
<organism evidence="2 3">
    <name type="scientific">Discina gigas</name>
    <dbReference type="NCBI Taxonomy" id="1032678"/>
    <lineage>
        <taxon>Eukaryota</taxon>
        <taxon>Fungi</taxon>
        <taxon>Dikarya</taxon>
        <taxon>Ascomycota</taxon>
        <taxon>Pezizomycotina</taxon>
        <taxon>Pezizomycetes</taxon>
        <taxon>Pezizales</taxon>
        <taxon>Discinaceae</taxon>
        <taxon>Discina</taxon>
    </lineage>
</organism>
<dbReference type="Proteomes" id="UP001447188">
    <property type="component" value="Unassembled WGS sequence"/>
</dbReference>
<protein>
    <recommendedName>
        <fullName evidence="4">DUF3298 domain-containing protein</fullName>
    </recommendedName>
</protein>
<gene>
    <name evidence="2" type="ORF">Q9L58_010581</name>
</gene>
<reference evidence="2 3" key="1">
    <citation type="submission" date="2024-02" db="EMBL/GenBank/DDBJ databases">
        <title>Discinaceae phylogenomics.</title>
        <authorList>
            <person name="Dirks A.C."/>
            <person name="James T.Y."/>
        </authorList>
    </citation>
    <scope>NUCLEOTIDE SEQUENCE [LARGE SCALE GENOMIC DNA]</scope>
    <source>
        <strain evidence="2 3">ACD0624</strain>
    </source>
</reference>